<keyword evidence="2" id="KW-1185">Reference proteome</keyword>
<sequence>MVIEKESVRKSIENQWRWHCSGLPSVGGKFYDRAALTLLAKSGPNDIATVIDVPMVGLRGGGEWHCGGMAVPGAWIRGRVSC</sequence>
<dbReference type="EMBL" id="KQ459583">
    <property type="protein sequence ID" value="KPI98675.1"/>
    <property type="molecule type" value="Genomic_DNA"/>
</dbReference>
<name>A0A194Q5K3_PAPXU</name>
<gene>
    <name evidence="1" type="ORF">RR46_04648</name>
</gene>
<dbReference type="Proteomes" id="UP000053268">
    <property type="component" value="Unassembled WGS sequence"/>
</dbReference>
<accession>A0A194Q5K3</accession>
<dbReference type="AlphaFoldDB" id="A0A194Q5K3"/>
<reference evidence="1 2" key="1">
    <citation type="journal article" date="2015" name="Nat. Commun.">
        <title>Outbred genome sequencing and CRISPR/Cas9 gene editing in butterflies.</title>
        <authorList>
            <person name="Li X."/>
            <person name="Fan D."/>
            <person name="Zhang W."/>
            <person name="Liu G."/>
            <person name="Zhang L."/>
            <person name="Zhao L."/>
            <person name="Fang X."/>
            <person name="Chen L."/>
            <person name="Dong Y."/>
            <person name="Chen Y."/>
            <person name="Ding Y."/>
            <person name="Zhao R."/>
            <person name="Feng M."/>
            <person name="Zhu Y."/>
            <person name="Feng Y."/>
            <person name="Jiang X."/>
            <person name="Zhu D."/>
            <person name="Xiang H."/>
            <person name="Feng X."/>
            <person name="Li S."/>
            <person name="Wang J."/>
            <person name="Zhang G."/>
            <person name="Kronforst M.R."/>
            <person name="Wang W."/>
        </authorList>
    </citation>
    <scope>NUCLEOTIDE SEQUENCE [LARGE SCALE GENOMIC DNA]</scope>
    <source>
        <strain evidence="1">Ya'a_city_454_Px</strain>
        <tissue evidence="1">Whole body</tissue>
    </source>
</reference>
<evidence type="ECO:0000313" key="1">
    <source>
        <dbReference type="EMBL" id="KPI98675.1"/>
    </source>
</evidence>
<proteinExistence type="predicted"/>
<organism evidence="1 2">
    <name type="scientific">Papilio xuthus</name>
    <name type="common">Asian swallowtail butterfly</name>
    <dbReference type="NCBI Taxonomy" id="66420"/>
    <lineage>
        <taxon>Eukaryota</taxon>
        <taxon>Metazoa</taxon>
        <taxon>Ecdysozoa</taxon>
        <taxon>Arthropoda</taxon>
        <taxon>Hexapoda</taxon>
        <taxon>Insecta</taxon>
        <taxon>Pterygota</taxon>
        <taxon>Neoptera</taxon>
        <taxon>Endopterygota</taxon>
        <taxon>Lepidoptera</taxon>
        <taxon>Glossata</taxon>
        <taxon>Ditrysia</taxon>
        <taxon>Papilionoidea</taxon>
        <taxon>Papilionidae</taxon>
        <taxon>Papilioninae</taxon>
        <taxon>Papilio</taxon>
    </lineage>
</organism>
<evidence type="ECO:0000313" key="2">
    <source>
        <dbReference type="Proteomes" id="UP000053268"/>
    </source>
</evidence>
<protein>
    <submittedName>
        <fullName evidence="1">Uncharacterized protein</fullName>
    </submittedName>
</protein>